<evidence type="ECO:0000256" key="1">
    <source>
        <dbReference type="SAM" id="MobiDB-lite"/>
    </source>
</evidence>
<proteinExistence type="predicted"/>
<organism evidence="2">
    <name type="scientific">Poeciliopsis prolifica</name>
    <name type="common">blackstripe livebearer</name>
    <dbReference type="NCBI Taxonomy" id="188132"/>
    <lineage>
        <taxon>Eukaryota</taxon>
        <taxon>Metazoa</taxon>
        <taxon>Chordata</taxon>
        <taxon>Craniata</taxon>
        <taxon>Vertebrata</taxon>
        <taxon>Euteleostomi</taxon>
        <taxon>Actinopterygii</taxon>
        <taxon>Neopterygii</taxon>
        <taxon>Teleostei</taxon>
        <taxon>Neoteleostei</taxon>
        <taxon>Acanthomorphata</taxon>
        <taxon>Ovalentaria</taxon>
        <taxon>Atherinomorphae</taxon>
        <taxon>Cyprinodontiformes</taxon>
        <taxon>Poeciliidae</taxon>
        <taxon>Poeciliinae</taxon>
        <taxon>Poeciliopsis</taxon>
    </lineage>
</organism>
<protein>
    <submittedName>
        <fullName evidence="2">PPUP787</fullName>
    </submittedName>
</protein>
<evidence type="ECO:0000313" key="2">
    <source>
        <dbReference type="EMBL" id="JAO04952.1"/>
    </source>
</evidence>
<feature type="non-terminal residue" evidence="2">
    <location>
        <position position="1"/>
    </location>
</feature>
<reference evidence="2" key="1">
    <citation type="submission" date="2014-12" db="EMBL/GenBank/DDBJ databases">
        <title>Parallel Evolution in Life History Adaptation Evident in the Tissue-Specific Poeciliopsis prolifica transcriptome.</title>
        <authorList>
            <person name="Jue N.K."/>
            <person name="Foley R.J."/>
            <person name="Obergfell C."/>
            <person name="Reznick D.N."/>
            <person name="O'Neill R.J."/>
            <person name="O'Neill M.J."/>
        </authorList>
    </citation>
    <scope>NUCLEOTIDE SEQUENCE</scope>
</reference>
<gene>
    <name evidence="2" type="primary">PPUP787</name>
</gene>
<name>A0A0S7EMH4_9TELE</name>
<accession>A0A0S7EMH4</accession>
<feature type="region of interest" description="Disordered" evidence="1">
    <location>
        <begin position="48"/>
        <end position="76"/>
    </location>
</feature>
<dbReference type="AlphaFoldDB" id="A0A0S7EMH4"/>
<dbReference type="EMBL" id="GBYX01476725">
    <property type="protein sequence ID" value="JAO04952.1"/>
    <property type="molecule type" value="Transcribed_RNA"/>
</dbReference>
<feature type="compositionally biased region" description="Low complexity" evidence="1">
    <location>
        <begin position="48"/>
        <end position="73"/>
    </location>
</feature>
<sequence>CLLHQVHLINSPLSAEQSRTFEFCVFPSDGELGLLLRQEAAAAALQQAAAGQPAEAGRPAAADAGAGDAAPQAVRQEEGVLQDKLDALMLEDMNMMVKKTHNHPDSFTSLSKT</sequence>